<dbReference type="Proteomes" id="UP000004508">
    <property type="component" value="Unassembled WGS sequence"/>
</dbReference>
<evidence type="ECO:0000313" key="1">
    <source>
        <dbReference type="EMBL" id="EFH81219.1"/>
    </source>
</evidence>
<comment type="caution">
    <text evidence="1">The sequence shown here is derived from an EMBL/GenBank/DDBJ whole genome shotgun (WGS) entry which is preliminary data.</text>
</comment>
<reference evidence="1 2" key="1">
    <citation type="journal article" date="2011" name="Stand. Genomic Sci.">
        <title>Non-contiguous finished genome sequence and contextual data of the filamentous soil bacterium Ktedonobacter racemifer type strain (SOSP1-21).</title>
        <authorList>
            <person name="Chang Y.J."/>
            <person name="Land M."/>
            <person name="Hauser L."/>
            <person name="Chertkov O."/>
            <person name="Del Rio T.G."/>
            <person name="Nolan M."/>
            <person name="Copeland A."/>
            <person name="Tice H."/>
            <person name="Cheng J.F."/>
            <person name="Lucas S."/>
            <person name="Han C."/>
            <person name="Goodwin L."/>
            <person name="Pitluck S."/>
            <person name="Ivanova N."/>
            <person name="Ovchinikova G."/>
            <person name="Pati A."/>
            <person name="Chen A."/>
            <person name="Palaniappan K."/>
            <person name="Mavromatis K."/>
            <person name="Liolios K."/>
            <person name="Brettin T."/>
            <person name="Fiebig A."/>
            <person name="Rohde M."/>
            <person name="Abt B."/>
            <person name="Goker M."/>
            <person name="Detter J.C."/>
            <person name="Woyke T."/>
            <person name="Bristow J."/>
            <person name="Eisen J.A."/>
            <person name="Markowitz V."/>
            <person name="Hugenholtz P."/>
            <person name="Kyrpides N.C."/>
            <person name="Klenk H.P."/>
            <person name="Lapidus A."/>
        </authorList>
    </citation>
    <scope>NUCLEOTIDE SEQUENCE [LARGE SCALE GENOMIC DNA]</scope>
    <source>
        <strain evidence="2">DSM 44963</strain>
    </source>
</reference>
<dbReference type="AlphaFoldDB" id="D6U3Y1"/>
<dbReference type="STRING" id="485913.Krac_1921"/>
<dbReference type="InParanoid" id="D6U3Y1"/>
<organism evidence="1 2">
    <name type="scientific">Ktedonobacter racemifer DSM 44963</name>
    <dbReference type="NCBI Taxonomy" id="485913"/>
    <lineage>
        <taxon>Bacteria</taxon>
        <taxon>Bacillati</taxon>
        <taxon>Chloroflexota</taxon>
        <taxon>Ktedonobacteria</taxon>
        <taxon>Ktedonobacterales</taxon>
        <taxon>Ktedonobacteraceae</taxon>
        <taxon>Ktedonobacter</taxon>
    </lineage>
</organism>
<name>D6U3Y1_KTERA</name>
<protein>
    <submittedName>
        <fullName evidence="1">Uncharacterized protein</fullName>
    </submittedName>
</protein>
<evidence type="ECO:0000313" key="2">
    <source>
        <dbReference type="Proteomes" id="UP000004508"/>
    </source>
</evidence>
<dbReference type="EMBL" id="ADVG01000004">
    <property type="protein sequence ID" value="EFH81219.1"/>
    <property type="molecule type" value="Genomic_DNA"/>
</dbReference>
<sequence length="68" mass="7727">MVVAHASMDTMNQHRSIQANLEHYDDRAVFALVAQHLFNQPEPLQGYTVDEILNTMAKRPMVAQLAFT</sequence>
<keyword evidence="2" id="KW-1185">Reference proteome</keyword>
<gene>
    <name evidence="1" type="ORF">Krac_1921</name>
</gene>
<proteinExistence type="predicted"/>
<accession>D6U3Y1</accession>